<proteinExistence type="predicted"/>
<dbReference type="VEuPathDB" id="FungiDB:HpaG800724"/>
<evidence type="ECO:0000313" key="1">
    <source>
        <dbReference type="EnsemblProtists" id="HpaP800724"/>
    </source>
</evidence>
<organism evidence="1 2">
    <name type="scientific">Hyaloperonospora arabidopsidis (strain Emoy2)</name>
    <name type="common">Downy mildew agent</name>
    <name type="synonym">Peronospora arabidopsidis</name>
    <dbReference type="NCBI Taxonomy" id="559515"/>
    <lineage>
        <taxon>Eukaryota</taxon>
        <taxon>Sar</taxon>
        <taxon>Stramenopiles</taxon>
        <taxon>Oomycota</taxon>
        <taxon>Peronosporomycetes</taxon>
        <taxon>Peronosporales</taxon>
        <taxon>Peronosporaceae</taxon>
        <taxon>Hyaloperonospora</taxon>
    </lineage>
</organism>
<accession>M4B376</accession>
<keyword evidence="2" id="KW-1185">Reference proteome</keyword>
<protein>
    <submittedName>
        <fullName evidence="1">Uncharacterized protein</fullName>
    </submittedName>
</protein>
<reference evidence="1" key="2">
    <citation type="submission" date="2015-06" db="UniProtKB">
        <authorList>
            <consortium name="EnsemblProtists"/>
        </authorList>
    </citation>
    <scope>IDENTIFICATION</scope>
    <source>
        <strain evidence="1">Emoy2</strain>
    </source>
</reference>
<sequence length="135" mass="15200">MTDANTVWSCLNSLKRRLMTYSWLNPSSTRPRRTCSTYIHAFVAESCTTSVISTCSCGVKLSYGMVEEVEKEDTSRKVVCCQMLEMWNDCRVSRDGQSRQTTVAANLKRPKLLHVLDSKAHSQAAGWNQDFGLVV</sequence>
<dbReference type="EMBL" id="JH598094">
    <property type="status" value="NOT_ANNOTATED_CDS"/>
    <property type="molecule type" value="Genomic_DNA"/>
</dbReference>
<dbReference type="Proteomes" id="UP000011713">
    <property type="component" value="Unassembled WGS sequence"/>
</dbReference>
<dbReference type="AlphaFoldDB" id="M4B376"/>
<dbReference type="HOGENOM" id="CLU_1889773_0_0_1"/>
<reference evidence="2" key="1">
    <citation type="journal article" date="2010" name="Science">
        <title>Signatures of adaptation to obligate biotrophy in the Hyaloperonospora arabidopsidis genome.</title>
        <authorList>
            <person name="Baxter L."/>
            <person name="Tripathy S."/>
            <person name="Ishaque N."/>
            <person name="Boot N."/>
            <person name="Cabral A."/>
            <person name="Kemen E."/>
            <person name="Thines M."/>
            <person name="Ah-Fong A."/>
            <person name="Anderson R."/>
            <person name="Badejoko W."/>
            <person name="Bittner-Eddy P."/>
            <person name="Boore J.L."/>
            <person name="Chibucos M.C."/>
            <person name="Coates M."/>
            <person name="Dehal P."/>
            <person name="Delehaunty K."/>
            <person name="Dong S."/>
            <person name="Downton P."/>
            <person name="Dumas B."/>
            <person name="Fabro G."/>
            <person name="Fronick C."/>
            <person name="Fuerstenberg S.I."/>
            <person name="Fulton L."/>
            <person name="Gaulin E."/>
            <person name="Govers F."/>
            <person name="Hughes L."/>
            <person name="Humphray S."/>
            <person name="Jiang R.H."/>
            <person name="Judelson H."/>
            <person name="Kamoun S."/>
            <person name="Kyung K."/>
            <person name="Meijer H."/>
            <person name="Minx P."/>
            <person name="Morris P."/>
            <person name="Nelson J."/>
            <person name="Phuntumart V."/>
            <person name="Qutob D."/>
            <person name="Rehmany A."/>
            <person name="Rougon-Cardoso A."/>
            <person name="Ryden P."/>
            <person name="Torto-Alalibo T."/>
            <person name="Studholme D."/>
            <person name="Wang Y."/>
            <person name="Win J."/>
            <person name="Wood J."/>
            <person name="Clifton S.W."/>
            <person name="Rogers J."/>
            <person name="Van den Ackerveken G."/>
            <person name="Jones J.D."/>
            <person name="McDowell J.M."/>
            <person name="Beynon J."/>
            <person name="Tyler B.M."/>
        </authorList>
    </citation>
    <scope>NUCLEOTIDE SEQUENCE [LARGE SCALE GENOMIC DNA]</scope>
    <source>
        <strain evidence="2">Emoy2</strain>
    </source>
</reference>
<dbReference type="EnsemblProtists" id="HpaT800724">
    <property type="protein sequence ID" value="HpaP800724"/>
    <property type="gene ID" value="HpaG800724"/>
</dbReference>
<name>M4B376_HYAAE</name>
<dbReference type="InParanoid" id="M4B376"/>
<evidence type="ECO:0000313" key="2">
    <source>
        <dbReference type="Proteomes" id="UP000011713"/>
    </source>
</evidence>